<dbReference type="SUPFAM" id="SSF52980">
    <property type="entry name" value="Restriction endonuclease-like"/>
    <property type="match status" value="1"/>
</dbReference>
<feature type="region of interest" description="Disordered" evidence="1">
    <location>
        <begin position="1"/>
        <end position="30"/>
    </location>
</feature>
<dbReference type="AlphaFoldDB" id="A0AAU9WAK0"/>
<dbReference type="InterPro" id="IPR011604">
    <property type="entry name" value="PDDEXK-like_dom_sf"/>
</dbReference>
<dbReference type="InterPro" id="IPR011335">
    <property type="entry name" value="Restrct_endonuc-II-like"/>
</dbReference>
<evidence type="ECO:0000313" key="2">
    <source>
        <dbReference type="EMBL" id="CAH3108009.1"/>
    </source>
</evidence>
<keyword evidence="3" id="KW-1185">Reference proteome</keyword>
<dbReference type="EMBL" id="CALNXJ010000011">
    <property type="protein sequence ID" value="CAH3108009.1"/>
    <property type="molecule type" value="Genomic_DNA"/>
</dbReference>
<sequence>MKMRSMSWKLKQGDKLNAQNGMKRENLDLQQHGQKYEPVALMEYEKFMFNRRTPVKVLPCGLVVSRGCPVLGATPDA</sequence>
<dbReference type="GO" id="GO:0006281">
    <property type="term" value="P:DNA repair"/>
    <property type="evidence" value="ECO:0007669"/>
    <property type="project" value="UniProtKB-ARBA"/>
</dbReference>
<comment type="caution">
    <text evidence="2">The sequence shown here is derived from an EMBL/GenBank/DDBJ whole genome shotgun (WGS) entry which is preliminary data.</text>
</comment>
<name>A0AAU9WAK0_9CNID</name>
<evidence type="ECO:0000256" key="1">
    <source>
        <dbReference type="SAM" id="MobiDB-lite"/>
    </source>
</evidence>
<reference evidence="2 3" key="1">
    <citation type="submission" date="2022-05" db="EMBL/GenBank/DDBJ databases">
        <authorList>
            <consortium name="Genoscope - CEA"/>
            <person name="William W."/>
        </authorList>
    </citation>
    <scope>NUCLEOTIDE SEQUENCE [LARGE SCALE GENOMIC DNA]</scope>
</reference>
<gene>
    <name evidence="2" type="ORF">PMEA_00003045</name>
</gene>
<organism evidence="2 3">
    <name type="scientific">Pocillopora meandrina</name>
    <dbReference type="NCBI Taxonomy" id="46732"/>
    <lineage>
        <taxon>Eukaryota</taxon>
        <taxon>Metazoa</taxon>
        <taxon>Cnidaria</taxon>
        <taxon>Anthozoa</taxon>
        <taxon>Hexacorallia</taxon>
        <taxon>Scleractinia</taxon>
        <taxon>Astrocoeniina</taxon>
        <taxon>Pocilloporidae</taxon>
        <taxon>Pocillopora</taxon>
    </lineage>
</organism>
<protein>
    <submittedName>
        <fullName evidence="2">Uncharacterized protein</fullName>
    </submittedName>
</protein>
<dbReference type="Proteomes" id="UP001159428">
    <property type="component" value="Unassembled WGS sequence"/>
</dbReference>
<dbReference type="Gene3D" id="3.90.320.10">
    <property type="match status" value="1"/>
</dbReference>
<accession>A0AAU9WAK0</accession>
<evidence type="ECO:0000313" key="3">
    <source>
        <dbReference type="Proteomes" id="UP001159428"/>
    </source>
</evidence>
<proteinExistence type="predicted"/>